<sequence length="788" mass="89458">MTIDMTDDPAIQYIFDLGSREPIPTHIVNHIKQKGPKLGVDIYKKWDNIRAIESIYGDKIQYEWSKMTLKDRRGILVAARTNIPKIHRPECFTDTYTPYIKPKGIPTAEHTLPYLNQEDLEAKSALPTLFIARARQSPATFAMRELVFIPVGYPKADIRQSTKLCLSRRDTYGDMAYFSTVDEAIDFELVLPKLDLRNLSPPDSDVESPDLPLFELRLDTDHEDLVAKAPLRPRPAFVDSLPRVRHLISTQTSLAELDLWQLREDPSRFVQIFNDVVEHDPRQLLDKYGKRHPVIGTDSLVSSTLHVLVAQSHYVLMFWDQLGVHLQVIEDLMKAHLEGLNISSFEPDALSETIMSFSILLDDTTNLIMLAIEHYQASPEFRVHHRRRILLGQNTVAPEPSLAEDTVRLHVANLLHDLIQGHKEGALDPYRGLRFRLDLLETFLRKFPSGWTWISPYLRSALAKLSVLAGCSLAFELQLWYEKQLHVASMYTKNDPNYLSKVYGPFKAWTSIFKNVKGADFISSSKLGDPSDNKFDYPISSGRNKKIVVEKLCRAEAKLDAFWISIDADLEKWADGHPQKALQRLLDNGGDMLRTQPWSKRHEEWAADRQGKGSKSAPPDLLLKSEPLSRIFHDASKEITGIFNKSNIITKTKAKIRPEGGPDGGLVDPRRDPSPEPQVTLPVNKKGLQVFSRIFYNPETNENPAGDVKWSDFKGAMASVGFSAEHMHGSQWQFNPAAHLNLTRGIAFHEPHPSPKFSHDQARGVGARLHRAYGWVGSMFVRKREDGE</sequence>
<dbReference type="VEuPathDB" id="FungiDB:JI435_096130"/>
<protein>
    <recommendedName>
        <fullName evidence="4">Clr5 domain-containing protein</fullName>
    </recommendedName>
</protein>
<name>A0A7U2HVZ8_PHANO</name>
<dbReference type="OrthoDB" id="3733873at2759"/>
<accession>A0A7U2HVZ8</accession>
<feature type="region of interest" description="Disordered" evidence="1">
    <location>
        <begin position="596"/>
        <end position="621"/>
    </location>
</feature>
<evidence type="ECO:0000313" key="3">
    <source>
        <dbReference type="Proteomes" id="UP000663193"/>
    </source>
</evidence>
<feature type="compositionally biased region" description="Basic and acidic residues" evidence="1">
    <location>
        <begin position="600"/>
        <end position="611"/>
    </location>
</feature>
<organism evidence="2 3">
    <name type="scientific">Phaeosphaeria nodorum (strain SN15 / ATCC MYA-4574 / FGSC 10173)</name>
    <name type="common">Glume blotch fungus</name>
    <name type="synonym">Parastagonospora nodorum</name>
    <dbReference type="NCBI Taxonomy" id="321614"/>
    <lineage>
        <taxon>Eukaryota</taxon>
        <taxon>Fungi</taxon>
        <taxon>Dikarya</taxon>
        <taxon>Ascomycota</taxon>
        <taxon>Pezizomycotina</taxon>
        <taxon>Dothideomycetes</taxon>
        <taxon>Pleosporomycetidae</taxon>
        <taxon>Pleosporales</taxon>
        <taxon>Pleosporineae</taxon>
        <taxon>Phaeosphaeriaceae</taxon>
        <taxon>Parastagonospora</taxon>
    </lineage>
</organism>
<dbReference type="RefSeq" id="XP_001799902.1">
    <property type="nucleotide sequence ID" value="XM_001799850.1"/>
</dbReference>
<proteinExistence type="predicted"/>
<evidence type="ECO:0008006" key="4">
    <source>
        <dbReference type="Google" id="ProtNLM"/>
    </source>
</evidence>
<feature type="region of interest" description="Disordered" evidence="1">
    <location>
        <begin position="655"/>
        <end position="680"/>
    </location>
</feature>
<dbReference type="KEGG" id="pno:SNOG_09613"/>
<dbReference type="Proteomes" id="UP000663193">
    <property type="component" value="Chromosome 1"/>
</dbReference>
<dbReference type="PANTHER" id="PTHR40788:SF2">
    <property type="entry name" value="CLR5 DOMAIN-CONTAINING PROTEIN"/>
    <property type="match status" value="1"/>
</dbReference>
<gene>
    <name evidence="2" type="ORF">JI435_096130</name>
</gene>
<evidence type="ECO:0000256" key="1">
    <source>
        <dbReference type="SAM" id="MobiDB-lite"/>
    </source>
</evidence>
<evidence type="ECO:0000313" key="2">
    <source>
        <dbReference type="EMBL" id="QRC90207.1"/>
    </source>
</evidence>
<dbReference type="PANTHER" id="PTHR40788">
    <property type="entry name" value="CLR5 DOMAIN-CONTAINING PROTEIN-RELATED"/>
    <property type="match status" value="1"/>
</dbReference>
<dbReference type="AlphaFoldDB" id="A0A7U2HVZ8"/>
<reference evidence="3" key="1">
    <citation type="journal article" date="2021" name="BMC Genomics">
        <title>Chromosome-level genome assembly and manually-curated proteome of model necrotroph Parastagonospora nodorum Sn15 reveals a genome-wide trove of candidate effector homologs, and redundancy of virulence-related functions within an accessory chromosome.</title>
        <authorList>
            <person name="Bertazzoni S."/>
            <person name="Jones D.A.B."/>
            <person name="Phan H.T."/>
            <person name="Tan K.-C."/>
            <person name="Hane J.K."/>
        </authorList>
    </citation>
    <scope>NUCLEOTIDE SEQUENCE [LARGE SCALE GENOMIC DNA]</scope>
    <source>
        <strain evidence="3">SN15 / ATCC MYA-4574 / FGSC 10173)</strain>
    </source>
</reference>
<keyword evidence="3" id="KW-1185">Reference proteome</keyword>
<dbReference type="EMBL" id="CP069023">
    <property type="protein sequence ID" value="QRC90207.1"/>
    <property type="molecule type" value="Genomic_DNA"/>
</dbReference>